<organism evidence="1">
    <name type="scientific">uncultured Caudovirales phage</name>
    <dbReference type="NCBI Taxonomy" id="2100421"/>
    <lineage>
        <taxon>Viruses</taxon>
        <taxon>Duplodnaviria</taxon>
        <taxon>Heunggongvirae</taxon>
        <taxon>Uroviricota</taxon>
        <taxon>Caudoviricetes</taxon>
        <taxon>Peduoviridae</taxon>
        <taxon>Maltschvirus</taxon>
        <taxon>Maltschvirus maltsch</taxon>
    </lineage>
</organism>
<accession>A0A6J5NCR4</accession>
<name>A0A6J5NCR4_9CAUD</name>
<dbReference type="PROSITE" id="PS51257">
    <property type="entry name" value="PROKAR_LIPOPROTEIN"/>
    <property type="match status" value="1"/>
</dbReference>
<reference evidence="1" key="1">
    <citation type="submission" date="2020-04" db="EMBL/GenBank/DDBJ databases">
        <authorList>
            <person name="Chiriac C."/>
            <person name="Salcher M."/>
            <person name="Ghai R."/>
            <person name="Kavagutti S V."/>
        </authorList>
    </citation>
    <scope>NUCLEOTIDE SEQUENCE</scope>
</reference>
<sequence length="113" mass="11116">MQRLPNRLIDGSQLTTSAATYYTTPANTITTIAACTLTNTTVGAVTATVHLVPNGGTATASNMILSARVIAAGESFNVGSAIGQSLAAGGTIQALASTGASISLVASGYATNP</sequence>
<dbReference type="EMBL" id="LR796581">
    <property type="protein sequence ID" value="CAB4153249.1"/>
    <property type="molecule type" value="Genomic_DNA"/>
</dbReference>
<protein>
    <submittedName>
        <fullName evidence="1">Uncharacterized protein</fullName>
    </submittedName>
</protein>
<proteinExistence type="predicted"/>
<evidence type="ECO:0000313" key="1">
    <source>
        <dbReference type="EMBL" id="CAB4153249.1"/>
    </source>
</evidence>
<gene>
    <name evidence="1" type="ORF">UFOVP607_60</name>
</gene>